<dbReference type="InterPro" id="IPR017953">
    <property type="entry name" value="Carbohydrate_kinase_pred_CS"/>
</dbReference>
<keyword evidence="1 6" id="KW-0547">Nucleotide-binding</keyword>
<dbReference type="Proteomes" id="UP001410795">
    <property type="component" value="Unassembled WGS sequence"/>
</dbReference>
<dbReference type="InterPro" id="IPR029056">
    <property type="entry name" value="Ribokinase-like"/>
</dbReference>
<organism evidence="8 9">
    <name type="scientific">Microbacterium marinilacus</name>
    <dbReference type="NCBI Taxonomy" id="415209"/>
    <lineage>
        <taxon>Bacteria</taxon>
        <taxon>Bacillati</taxon>
        <taxon>Actinomycetota</taxon>
        <taxon>Actinomycetes</taxon>
        <taxon>Micrococcales</taxon>
        <taxon>Microbacteriaceae</taxon>
        <taxon>Microbacterium</taxon>
    </lineage>
</organism>
<comment type="subunit">
    <text evidence="6">Homotetramer.</text>
</comment>
<dbReference type="SUPFAM" id="SSF53613">
    <property type="entry name" value="Ribokinase-like"/>
    <property type="match status" value="1"/>
</dbReference>
<feature type="binding site" evidence="6">
    <location>
        <begin position="198"/>
        <end position="202"/>
    </location>
    <ligand>
        <name>AMP</name>
        <dbReference type="ChEBI" id="CHEBI:456215"/>
    </ligand>
</feature>
<evidence type="ECO:0000256" key="5">
    <source>
        <dbReference type="ARBA" id="ARBA00023239"/>
    </source>
</evidence>
<name>A0ABP7B7E9_9MICO</name>
<evidence type="ECO:0000256" key="2">
    <source>
        <dbReference type="ARBA" id="ARBA00022840"/>
    </source>
</evidence>
<evidence type="ECO:0000313" key="9">
    <source>
        <dbReference type="Proteomes" id="UP001410795"/>
    </source>
</evidence>
<dbReference type="EC" id="4.2.1.136" evidence="6"/>
<comment type="catalytic activity">
    <reaction evidence="6">
        <text>(6S)-NADPHX + ADP = AMP + phosphate + NADPH + H(+)</text>
        <dbReference type="Rhea" id="RHEA:32235"/>
        <dbReference type="ChEBI" id="CHEBI:15378"/>
        <dbReference type="ChEBI" id="CHEBI:43474"/>
        <dbReference type="ChEBI" id="CHEBI:57783"/>
        <dbReference type="ChEBI" id="CHEBI:64076"/>
        <dbReference type="ChEBI" id="CHEBI:456215"/>
        <dbReference type="ChEBI" id="CHEBI:456216"/>
        <dbReference type="EC" id="4.2.1.136"/>
    </reaction>
</comment>
<dbReference type="Gene3D" id="3.40.1190.20">
    <property type="match status" value="1"/>
</dbReference>
<protein>
    <recommendedName>
        <fullName evidence="6">ADP-dependent (S)-NAD(P)H-hydrate dehydratase</fullName>
        <ecNumber evidence="6">4.2.1.136</ecNumber>
    </recommendedName>
    <alternativeName>
        <fullName evidence="6">ADP-dependent NAD(P)HX dehydratase</fullName>
    </alternativeName>
</protein>
<feature type="binding site" evidence="6">
    <location>
        <position position="99"/>
    </location>
    <ligand>
        <name>(6S)-NADPHX</name>
        <dbReference type="ChEBI" id="CHEBI:64076"/>
    </ligand>
</feature>
<comment type="similarity">
    <text evidence="6">Belongs to the NnrD/CARKD family.</text>
</comment>
<keyword evidence="9" id="KW-1185">Reference proteome</keyword>
<feature type="binding site" evidence="6">
    <location>
        <position position="227"/>
    </location>
    <ligand>
        <name>AMP</name>
        <dbReference type="ChEBI" id="CHEBI:456215"/>
    </ligand>
</feature>
<keyword evidence="3 6" id="KW-0521">NADP</keyword>
<evidence type="ECO:0000313" key="8">
    <source>
        <dbReference type="EMBL" id="GAA3649847.1"/>
    </source>
</evidence>
<feature type="binding site" evidence="6">
    <location>
        <position position="49"/>
    </location>
    <ligand>
        <name>(6S)-NADPHX</name>
        <dbReference type="ChEBI" id="CHEBI:64076"/>
    </ligand>
</feature>
<keyword evidence="5 6" id="KW-0456">Lyase</keyword>
<dbReference type="EMBL" id="BAAAYV010000004">
    <property type="protein sequence ID" value="GAA3649847.1"/>
    <property type="molecule type" value="Genomic_DNA"/>
</dbReference>
<evidence type="ECO:0000256" key="6">
    <source>
        <dbReference type="HAMAP-Rule" id="MF_01965"/>
    </source>
</evidence>
<comment type="cofactor">
    <cofactor evidence="6">
        <name>Mg(2+)</name>
        <dbReference type="ChEBI" id="CHEBI:18420"/>
    </cofactor>
</comment>
<dbReference type="PROSITE" id="PS01050">
    <property type="entry name" value="YJEF_C_2"/>
    <property type="match status" value="1"/>
</dbReference>
<evidence type="ECO:0000256" key="3">
    <source>
        <dbReference type="ARBA" id="ARBA00022857"/>
    </source>
</evidence>
<proteinExistence type="inferred from homology"/>
<comment type="function">
    <text evidence="6">Catalyzes the dehydration of the S-form of NAD(P)HX at the expense of ADP, which is converted to AMP. Together with NAD(P)HX epimerase, which catalyzes the epimerization of the S- and R-forms, the enzyme allows the repair of both epimers of NAD(P)HX, a damaged form of NAD(P)H that is a result of enzymatic or heat-dependent hydration.</text>
</comment>
<dbReference type="PANTHER" id="PTHR12592:SF0">
    <property type="entry name" value="ATP-DEPENDENT (S)-NAD(P)H-HYDRATE DEHYDRATASE"/>
    <property type="match status" value="1"/>
</dbReference>
<keyword evidence="4 6" id="KW-0520">NAD</keyword>
<keyword evidence="2 6" id="KW-0067">ATP-binding</keyword>
<sequence length="302" mass="30298">MGVIVAGMTAREWTARDAAGVLQVPTATSHKYSRGVVGLRTGSPAYPGAAVLTVEGAARAGAGMVRWLGEPEVARLVLHRRPETVTGEGRTDAWVLGSGVDARSRPDEVRAAMLGALRSGAPTVVDAGALDLAAEARGPIVVTPHDGELREVRIPLGLGVDDLEGEDPLQDRLRRGFDERLLVARETAVALGGVVLLKGAVTIVAAPTGWWTAVRAGTPWLATAGTGDVLAGAIGALAAAAAANGPIDADALGPVAATGAWLHGHAGRLASGVAGGEAGHPVTALDVAAHLPAAYAAALAAS</sequence>
<dbReference type="HAMAP" id="MF_01965">
    <property type="entry name" value="NADHX_dehydratase"/>
    <property type="match status" value="1"/>
</dbReference>
<feature type="domain" description="YjeF C-terminal" evidence="7">
    <location>
        <begin position="14"/>
        <end position="298"/>
    </location>
</feature>
<feature type="binding site" evidence="6">
    <location>
        <position position="228"/>
    </location>
    <ligand>
        <name>(6S)-NADPHX</name>
        <dbReference type="ChEBI" id="CHEBI:64076"/>
    </ligand>
</feature>
<evidence type="ECO:0000259" key="7">
    <source>
        <dbReference type="PROSITE" id="PS51383"/>
    </source>
</evidence>
<dbReference type="PROSITE" id="PS51383">
    <property type="entry name" value="YJEF_C_3"/>
    <property type="match status" value="1"/>
</dbReference>
<reference evidence="9" key="1">
    <citation type="journal article" date="2019" name="Int. J. Syst. Evol. Microbiol.">
        <title>The Global Catalogue of Microorganisms (GCM) 10K type strain sequencing project: providing services to taxonomists for standard genome sequencing and annotation.</title>
        <authorList>
            <consortium name="The Broad Institute Genomics Platform"/>
            <consortium name="The Broad Institute Genome Sequencing Center for Infectious Disease"/>
            <person name="Wu L."/>
            <person name="Ma J."/>
        </authorList>
    </citation>
    <scope>NUCLEOTIDE SEQUENCE [LARGE SCALE GENOMIC DNA]</scope>
    <source>
        <strain evidence="9">JCM 16546</strain>
    </source>
</reference>
<dbReference type="Pfam" id="PF01256">
    <property type="entry name" value="Carb_kinase"/>
    <property type="match status" value="1"/>
</dbReference>
<feature type="binding site" evidence="6">
    <location>
        <position position="145"/>
    </location>
    <ligand>
        <name>(6S)-NADPHX</name>
        <dbReference type="ChEBI" id="CHEBI:64076"/>
    </ligand>
</feature>
<dbReference type="PANTHER" id="PTHR12592">
    <property type="entry name" value="ATP-DEPENDENT (S)-NAD(P)H-HYDRATE DEHYDRATASE FAMILY MEMBER"/>
    <property type="match status" value="1"/>
</dbReference>
<comment type="catalytic activity">
    <reaction evidence="6">
        <text>(6S)-NADHX + ADP = AMP + phosphate + NADH + H(+)</text>
        <dbReference type="Rhea" id="RHEA:32223"/>
        <dbReference type="ChEBI" id="CHEBI:15378"/>
        <dbReference type="ChEBI" id="CHEBI:43474"/>
        <dbReference type="ChEBI" id="CHEBI:57945"/>
        <dbReference type="ChEBI" id="CHEBI:64074"/>
        <dbReference type="ChEBI" id="CHEBI:456215"/>
        <dbReference type="ChEBI" id="CHEBI:456216"/>
        <dbReference type="EC" id="4.2.1.136"/>
    </reaction>
</comment>
<gene>
    <name evidence="6" type="primary">nnrD</name>
    <name evidence="8" type="ORF">GCM10022202_06970</name>
</gene>
<comment type="caution">
    <text evidence="8">The sequence shown here is derived from an EMBL/GenBank/DDBJ whole genome shotgun (WGS) entry which is preliminary data.</text>
</comment>
<evidence type="ECO:0000256" key="1">
    <source>
        <dbReference type="ARBA" id="ARBA00022741"/>
    </source>
</evidence>
<dbReference type="InterPro" id="IPR000631">
    <property type="entry name" value="CARKD"/>
</dbReference>
<accession>A0ABP7B7E9</accession>
<dbReference type="CDD" id="cd01171">
    <property type="entry name" value="YXKO-related"/>
    <property type="match status" value="1"/>
</dbReference>
<evidence type="ECO:0000256" key="4">
    <source>
        <dbReference type="ARBA" id="ARBA00023027"/>
    </source>
</evidence>